<dbReference type="Gene3D" id="3.40.50.2020">
    <property type="match status" value="1"/>
</dbReference>
<comment type="catalytic activity">
    <reaction evidence="14">
        <text>IMP + diphosphate = hypoxanthine + 5-phospho-alpha-D-ribose 1-diphosphate</text>
        <dbReference type="Rhea" id="RHEA:17973"/>
        <dbReference type="ChEBI" id="CHEBI:17368"/>
        <dbReference type="ChEBI" id="CHEBI:33019"/>
        <dbReference type="ChEBI" id="CHEBI:58017"/>
        <dbReference type="ChEBI" id="CHEBI:58053"/>
        <dbReference type="EC" id="2.4.2.8"/>
    </reaction>
    <physiologicalReaction direction="right-to-left" evidence="14">
        <dbReference type="Rhea" id="RHEA:17975"/>
    </physiologicalReaction>
</comment>
<evidence type="ECO:0000256" key="12">
    <source>
        <dbReference type="ARBA" id="ARBA00022842"/>
    </source>
</evidence>
<keyword evidence="7 15" id="KW-0328">Glycosyltransferase</keyword>
<dbReference type="InterPro" id="IPR029057">
    <property type="entry name" value="PRTase-like"/>
</dbReference>
<dbReference type="InterPro" id="IPR000836">
    <property type="entry name" value="PRTase_dom"/>
</dbReference>
<keyword evidence="11 15" id="KW-0547">Nucleotide-binding</keyword>
<dbReference type="GO" id="GO:0046100">
    <property type="term" value="P:hypoxanthine metabolic process"/>
    <property type="evidence" value="ECO:0007669"/>
    <property type="project" value="TreeGrafter"/>
</dbReference>
<dbReference type="GO" id="GO:0005829">
    <property type="term" value="C:cytosol"/>
    <property type="evidence" value="ECO:0007669"/>
    <property type="project" value="TreeGrafter"/>
</dbReference>
<evidence type="ECO:0000256" key="10">
    <source>
        <dbReference type="ARBA" id="ARBA00022726"/>
    </source>
</evidence>
<keyword evidence="9 15" id="KW-0479">Metal-binding</keyword>
<dbReference type="CDD" id="cd06223">
    <property type="entry name" value="PRTases_typeI"/>
    <property type="match status" value="1"/>
</dbReference>
<sequence length="188" mass="21047">MNDDIEKVLITRQQIAQRIEALAQEVTADLAKIDHDGEVTLVPILTGSIIFVADMIRCLPQRMQIHLMSVSSYPGTATTSQGVKIENALNTVPQDLTGRVVLLMDDILDSGNTFRAVTEELKKRNPLALKTCTLLRKQRPEAMSFPIDYVAFDIPDEFVVGYGLDFDDYYRNLPEIGVLKKSVIEQHA</sequence>
<dbReference type="Proteomes" id="UP000541810">
    <property type="component" value="Unassembled WGS sequence"/>
</dbReference>
<proteinExistence type="inferred from homology"/>
<comment type="cofactor">
    <cofactor evidence="1 15">
        <name>Mg(2+)</name>
        <dbReference type="ChEBI" id="CHEBI:18420"/>
    </cofactor>
</comment>
<dbReference type="GO" id="GO:0006166">
    <property type="term" value="P:purine ribonucleoside salvage"/>
    <property type="evidence" value="ECO:0007669"/>
    <property type="project" value="UniProtKB-KW"/>
</dbReference>
<evidence type="ECO:0000256" key="3">
    <source>
        <dbReference type="ARBA" id="ARBA00004669"/>
    </source>
</evidence>
<protein>
    <recommendedName>
        <fullName evidence="5 15">Hypoxanthine phosphoribosyltransferase</fullName>
        <ecNumber evidence="5 15">2.4.2.8</ecNumber>
    </recommendedName>
</protein>
<dbReference type="AlphaFoldDB" id="A0A7X0H734"/>
<evidence type="ECO:0000313" key="17">
    <source>
        <dbReference type="EMBL" id="MBB6430490.1"/>
    </source>
</evidence>
<evidence type="ECO:0000256" key="2">
    <source>
        <dbReference type="ARBA" id="ARBA00004496"/>
    </source>
</evidence>
<dbReference type="RefSeq" id="WP_184678004.1">
    <property type="nucleotide sequence ID" value="NZ_JACHGY010000001.1"/>
</dbReference>
<gene>
    <name evidence="17" type="ORF">HNQ40_002296</name>
</gene>
<dbReference type="GO" id="GO:0006178">
    <property type="term" value="P:guanine salvage"/>
    <property type="evidence" value="ECO:0007669"/>
    <property type="project" value="TreeGrafter"/>
</dbReference>
<dbReference type="SUPFAM" id="SSF53271">
    <property type="entry name" value="PRTase-like"/>
    <property type="match status" value="1"/>
</dbReference>
<keyword evidence="10 15" id="KW-0660">Purine salvage</keyword>
<evidence type="ECO:0000256" key="11">
    <source>
        <dbReference type="ARBA" id="ARBA00022741"/>
    </source>
</evidence>
<feature type="domain" description="Phosphoribosyltransferase" evidence="16">
    <location>
        <begin position="13"/>
        <end position="166"/>
    </location>
</feature>
<evidence type="ECO:0000256" key="1">
    <source>
        <dbReference type="ARBA" id="ARBA00001946"/>
    </source>
</evidence>
<evidence type="ECO:0000256" key="8">
    <source>
        <dbReference type="ARBA" id="ARBA00022679"/>
    </source>
</evidence>
<dbReference type="GO" id="GO:0004422">
    <property type="term" value="F:hypoxanthine phosphoribosyltransferase activity"/>
    <property type="evidence" value="ECO:0007669"/>
    <property type="project" value="InterPro"/>
</dbReference>
<dbReference type="PANTHER" id="PTHR43340">
    <property type="entry name" value="HYPOXANTHINE-GUANINE PHOSPHORIBOSYLTRANSFERASE"/>
    <property type="match status" value="1"/>
</dbReference>
<dbReference type="InterPro" id="IPR005904">
    <property type="entry name" value="Hxn_phspho_trans"/>
</dbReference>
<name>A0A7X0H734_9BACT</name>
<reference evidence="17 18" key="1">
    <citation type="submission" date="2020-08" db="EMBL/GenBank/DDBJ databases">
        <title>Genomic Encyclopedia of Type Strains, Phase IV (KMG-IV): sequencing the most valuable type-strain genomes for metagenomic binning, comparative biology and taxonomic classification.</title>
        <authorList>
            <person name="Goeker M."/>
        </authorList>
    </citation>
    <scope>NUCLEOTIDE SEQUENCE [LARGE SCALE GENOMIC DNA]</scope>
    <source>
        <strain evidence="17 18">DSM 103725</strain>
    </source>
</reference>
<dbReference type="NCBIfam" id="TIGR01203">
    <property type="entry name" value="HGPRTase"/>
    <property type="match status" value="1"/>
</dbReference>
<keyword evidence="8 15" id="KW-0808">Transferase</keyword>
<accession>A0A7X0H734</accession>
<evidence type="ECO:0000256" key="13">
    <source>
        <dbReference type="ARBA" id="ARBA00048811"/>
    </source>
</evidence>
<dbReference type="InterPro" id="IPR050408">
    <property type="entry name" value="HGPRT"/>
</dbReference>
<dbReference type="Pfam" id="PF00156">
    <property type="entry name" value="Pribosyltran"/>
    <property type="match status" value="1"/>
</dbReference>
<keyword evidence="12 15" id="KW-0460">Magnesium</keyword>
<dbReference type="GO" id="GO:0032263">
    <property type="term" value="P:GMP salvage"/>
    <property type="evidence" value="ECO:0007669"/>
    <property type="project" value="TreeGrafter"/>
</dbReference>
<comment type="caution">
    <text evidence="17">The sequence shown here is derived from an EMBL/GenBank/DDBJ whole genome shotgun (WGS) entry which is preliminary data.</text>
</comment>
<comment type="subcellular location">
    <subcellularLocation>
        <location evidence="2 15">Cytoplasm</location>
    </subcellularLocation>
</comment>
<evidence type="ECO:0000313" key="18">
    <source>
        <dbReference type="Proteomes" id="UP000541810"/>
    </source>
</evidence>
<evidence type="ECO:0000256" key="7">
    <source>
        <dbReference type="ARBA" id="ARBA00022676"/>
    </source>
</evidence>
<comment type="similarity">
    <text evidence="4 15">Belongs to the purine/pyrimidine phosphoribosyltransferase family.</text>
</comment>
<evidence type="ECO:0000256" key="9">
    <source>
        <dbReference type="ARBA" id="ARBA00022723"/>
    </source>
</evidence>
<evidence type="ECO:0000256" key="14">
    <source>
        <dbReference type="ARBA" id="ARBA00049402"/>
    </source>
</evidence>
<evidence type="ECO:0000256" key="15">
    <source>
        <dbReference type="RuleBase" id="RU364099"/>
    </source>
</evidence>
<evidence type="ECO:0000256" key="5">
    <source>
        <dbReference type="ARBA" id="ARBA00011895"/>
    </source>
</evidence>
<dbReference type="GO" id="GO:0032264">
    <property type="term" value="P:IMP salvage"/>
    <property type="evidence" value="ECO:0007669"/>
    <property type="project" value="UniProtKB-UniPathway"/>
</dbReference>
<comment type="pathway">
    <text evidence="3 15">Purine metabolism; IMP biosynthesis via salvage pathway; IMP from hypoxanthine: step 1/1.</text>
</comment>
<evidence type="ECO:0000256" key="6">
    <source>
        <dbReference type="ARBA" id="ARBA00022490"/>
    </source>
</evidence>
<keyword evidence="6 15" id="KW-0963">Cytoplasm</keyword>
<organism evidence="17 18">
    <name type="scientific">Algisphaera agarilytica</name>
    <dbReference type="NCBI Taxonomy" id="1385975"/>
    <lineage>
        <taxon>Bacteria</taxon>
        <taxon>Pseudomonadati</taxon>
        <taxon>Planctomycetota</taxon>
        <taxon>Phycisphaerae</taxon>
        <taxon>Phycisphaerales</taxon>
        <taxon>Phycisphaeraceae</taxon>
        <taxon>Algisphaera</taxon>
    </lineage>
</organism>
<evidence type="ECO:0000259" key="16">
    <source>
        <dbReference type="Pfam" id="PF00156"/>
    </source>
</evidence>
<dbReference type="GO" id="GO:0000287">
    <property type="term" value="F:magnesium ion binding"/>
    <property type="evidence" value="ECO:0007669"/>
    <property type="project" value="TreeGrafter"/>
</dbReference>
<evidence type="ECO:0000256" key="4">
    <source>
        <dbReference type="ARBA" id="ARBA00008391"/>
    </source>
</evidence>
<comment type="catalytic activity">
    <reaction evidence="13">
        <text>GMP + diphosphate = guanine + 5-phospho-alpha-D-ribose 1-diphosphate</text>
        <dbReference type="Rhea" id="RHEA:25424"/>
        <dbReference type="ChEBI" id="CHEBI:16235"/>
        <dbReference type="ChEBI" id="CHEBI:33019"/>
        <dbReference type="ChEBI" id="CHEBI:58017"/>
        <dbReference type="ChEBI" id="CHEBI:58115"/>
        <dbReference type="EC" id="2.4.2.8"/>
    </reaction>
    <physiologicalReaction direction="right-to-left" evidence="13">
        <dbReference type="Rhea" id="RHEA:25426"/>
    </physiologicalReaction>
</comment>
<dbReference type="UniPathway" id="UPA00591">
    <property type="reaction ID" value="UER00648"/>
</dbReference>
<keyword evidence="18" id="KW-1185">Reference proteome</keyword>
<dbReference type="EMBL" id="JACHGY010000001">
    <property type="protein sequence ID" value="MBB6430490.1"/>
    <property type="molecule type" value="Genomic_DNA"/>
</dbReference>
<dbReference type="EC" id="2.4.2.8" evidence="5 15"/>
<dbReference type="PANTHER" id="PTHR43340:SF1">
    <property type="entry name" value="HYPOXANTHINE PHOSPHORIBOSYLTRANSFERASE"/>
    <property type="match status" value="1"/>
</dbReference>
<dbReference type="GO" id="GO:0000166">
    <property type="term" value="F:nucleotide binding"/>
    <property type="evidence" value="ECO:0007669"/>
    <property type="project" value="UniProtKB-KW"/>
</dbReference>